<dbReference type="AlphaFoldDB" id="A0A9D2UID9"/>
<dbReference type="PANTHER" id="PTHR48101:SF1">
    <property type="entry name" value="METHYLMALONYL-COA MUTASE, LARGE SUBUNIT"/>
    <property type="match status" value="1"/>
</dbReference>
<proteinExistence type="predicted"/>
<feature type="non-terminal residue" evidence="2">
    <location>
        <position position="91"/>
    </location>
</feature>
<reference evidence="2" key="1">
    <citation type="journal article" date="2021" name="PeerJ">
        <title>Extensive microbial diversity within the chicken gut microbiome revealed by metagenomics and culture.</title>
        <authorList>
            <person name="Gilroy R."/>
            <person name="Ravi A."/>
            <person name="Getino M."/>
            <person name="Pursley I."/>
            <person name="Horton D.L."/>
            <person name="Alikhan N.F."/>
            <person name="Baker D."/>
            <person name="Gharbi K."/>
            <person name="Hall N."/>
            <person name="Watson M."/>
            <person name="Adriaenssens E.M."/>
            <person name="Foster-Nyarko E."/>
            <person name="Jarju S."/>
            <person name="Secka A."/>
            <person name="Antonio M."/>
            <person name="Oren A."/>
            <person name="Chaudhuri R.R."/>
            <person name="La Ragione R."/>
            <person name="Hildebrand F."/>
            <person name="Pallen M.J."/>
        </authorList>
    </citation>
    <scope>NUCLEOTIDE SEQUENCE</scope>
    <source>
        <strain evidence="2">MalCec1-1739</strain>
    </source>
</reference>
<dbReference type="SUPFAM" id="SSF51703">
    <property type="entry name" value="Cobalamin (vitamin B12)-dependent enzymes"/>
    <property type="match status" value="1"/>
</dbReference>
<evidence type="ECO:0000313" key="3">
    <source>
        <dbReference type="Proteomes" id="UP000787625"/>
    </source>
</evidence>
<feature type="domain" description="Methylmalonyl-CoA mutase alpha/beta chain catalytic" evidence="1">
    <location>
        <begin position="41"/>
        <end position="85"/>
    </location>
</feature>
<protein>
    <submittedName>
        <fullName evidence="2">Methylmalonyl-CoA mutase small subunit</fullName>
    </submittedName>
</protein>
<organism evidence="2 3">
    <name type="scientific">Candidatus Avibacteroides avistercoris</name>
    <dbReference type="NCBI Taxonomy" id="2840690"/>
    <lineage>
        <taxon>Bacteria</taxon>
        <taxon>Pseudomonadati</taxon>
        <taxon>Bacteroidota</taxon>
        <taxon>Bacteroidia</taxon>
        <taxon>Bacteroidales</taxon>
        <taxon>Bacteroidaceae</taxon>
        <taxon>Bacteroidaceae incertae sedis</taxon>
        <taxon>Candidatus Avibacteroides</taxon>
    </lineage>
</organism>
<accession>A0A9D2UID9</accession>
<evidence type="ECO:0000259" key="1">
    <source>
        <dbReference type="Pfam" id="PF01642"/>
    </source>
</evidence>
<dbReference type="InterPro" id="IPR006099">
    <property type="entry name" value="MeMalonylCoA_mutase_a/b_cat"/>
</dbReference>
<dbReference type="Proteomes" id="UP000787625">
    <property type="component" value="Unassembled WGS sequence"/>
</dbReference>
<dbReference type="GO" id="GO:0016866">
    <property type="term" value="F:intramolecular transferase activity"/>
    <property type="evidence" value="ECO:0007669"/>
    <property type="project" value="InterPro"/>
</dbReference>
<dbReference type="PANTHER" id="PTHR48101">
    <property type="entry name" value="METHYLMALONYL-COA MUTASE, MITOCHONDRIAL-RELATED"/>
    <property type="match status" value="1"/>
</dbReference>
<comment type="caution">
    <text evidence="2">The sequence shown here is derived from an EMBL/GenBank/DDBJ whole genome shotgun (WGS) entry which is preliminary data.</text>
</comment>
<dbReference type="InterPro" id="IPR016176">
    <property type="entry name" value="Cbl-dep_enz_cat"/>
</dbReference>
<name>A0A9D2UID9_9BACT</name>
<reference evidence="2" key="2">
    <citation type="submission" date="2021-04" db="EMBL/GenBank/DDBJ databases">
        <authorList>
            <person name="Gilroy R."/>
        </authorList>
    </citation>
    <scope>NUCLEOTIDE SEQUENCE</scope>
    <source>
        <strain evidence="2">MalCec1-1739</strain>
    </source>
</reference>
<dbReference type="Pfam" id="PF01642">
    <property type="entry name" value="MM_CoA_mutase"/>
    <property type="match status" value="1"/>
</dbReference>
<dbReference type="GO" id="GO:0031419">
    <property type="term" value="F:cobalamin binding"/>
    <property type="evidence" value="ECO:0007669"/>
    <property type="project" value="InterPro"/>
</dbReference>
<dbReference type="EMBL" id="DWUP01000085">
    <property type="protein sequence ID" value="HJD52901.1"/>
    <property type="molecule type" value="Genomic_DNA"/>
</dbReference>
<dbReference type="Gene3D" id="3.20.20.240">
    <property type="entry name" value="Methylmalonyl-CoA mutase"/>
    <property type="match status" value="1"/>
</dbReference>
<evidence type="ECO:0000313" key="2">
    <source>
        <dbReference type="EMBL" id="HJD52901.1"/>
    </source>
</evidence>
<gene>
    <name evidence="2" type="ORF">IAA93_04155</name>
</gene>
<sequence>MANSNEKLFSDFPHVTTEEWMAKITADLKGADFDKKLVWRTNEGFNVKPFYRREDVEGLSTLNALPGEFPYLRGTKLDNSWLVRQDISVED</sequence>